<evidence type="ECO:0000256" key="2">
    <source>
        <dbReference type="ARBA" id="ARBA00022801"/>
    </source>
</evidence>
<dbReference type="Proteomes" id="UP000245631">
    <property type="component" value="Unassembled WGS sequence"/>
</dbReference>
<accession>A0A8E2W8A5</accession>
<reference evidence="6 7" key="1">
    <citation type="submission" date="2018-05" db="EMBL/GenBank/DDBJ databases">
        <title>Genomic Encyclopedia of Type Strains, Phase IV (KMG-IV): sequencing the most valuable type-strain genomes for metagenomic binning, comparative biology and taxonomic classification.</title>
        <authorList>
            <person name="Goeker M."/>
        </authorList>
    </citation>
    <scope>NUCLEOTIDE SEQUENCE [LARGE SCALE GENOMIC DNA]</scope>
    <source>
        <strain evidence="6 7">DSM 2626</strain>
    </source>
</reference>
<sequence length="280" mass="30923">MKTLVHLSDLHFGKTEIQLVEAIAAEVRAVGPDLLVVSGDLTQRARKVEFLQARAFLDSLPGPRIVVPGNHDVPLWNVFARALTPLSRYQRYIDANTDPFYADAELAVVGINTARSLTIKDGRINVRQLEATKNKLAGVSDNVTRIVVTHHPFEGLDFESDDGIVGRASLAMDAFSRSGVDIILSGHQHLHRASSSARRYLIDGYAALLIQAGTAVSSRLRKAANSFNIIRIDRPEISVECRAWQDSQARFETSAKYSFRHGPDGWEAACILCPGKRLPW</sequence>
<protein>
    <submittedName>
        <fullName evidence="6">3',5'-cyclic AMP phosphodiesterase CpdA</fullName>
    </submittedName>
</protein>
<dbReference type="PANTHER" id="PTHR42988:SF2">
    <property type="entry name" value="CYCLIC NUCLEOTIDE PHOSPHODIESTERASE CBUA0032-RELATED"/>
    <property type="match status" value="1"/>
</dbReference>
<evidence type="ECO:0000256" key="4">
    <source>
        <dbReference type="ARBA" id="ARBA00025742"/>
    </source>
</evidence>
<feature type="domain" description="Calcineurin-like phosphoesterase" evidence="5">
    <location>
        <begin position="3"/>
        <end position="189"/>
    </location>
</feature>
<evidence type="ECO:0000256" key="3">
    <source>
        <dbReference type="ARBA" id="ARBA00023004"/>
    </source>
</evidence>
<dbReference type="RefSeq" id="WP_109671905.1">
    <property type="nucleotide sequence ID" value="NZ_QGGH01000020.1"/>
</dbReference>
<dbReference type="InterPro" id="IPR029052">
    <property type="entry name" value="Metallo-depent_PP-like"/>
</dbReference>
<evidence type="ECO:0000313" key="7">
    <source>
        <dbReference type="Proteomes" id="UP000245631"/>
    </source>
</evidence>
<gene>
    <name evidence="6" type="ORF">C8D77_12076</name>
</gene>
<dbReference type="InterPro" id="IPR050884">
    <property type="entry name" value="CNP_phosphodiesterase-III"/>
</dbReference>
<comment type="similarity">
    <text evidence="4">Belongs to the cyclic nucleotide phosphodiesterase class-III family.</text>
</comment>
<dbReference type="PANTHER" id="PTHR42988">
    <property type="entry name" value="PHOSPHOHYDROLASE"/>
    <property type="match status" value="1"/>
</dbReference>
<dbReference type="AlphaFoldDB" id="A0A8E2W8A5"/>
<evidence type="ECO:0000259" key="5">
    <source>
        <dbReference type="Pfam" id="PF00149"/>
    </source>
</evidence>
<dbReference type="GO" id="GO:0046872">
    <property type="term" value="F:metal ion binding"/>
    <property type="evidence" value="ECO:0007669"/>
    <property type="project" value="UniProtKB-KW"/>
</dbReference>
<dbReference type="Gene3D" id="3.60.21.10">
    <property type="match status" value="1"/>
</dbReference>
<keyword evidence="1" id="KW-0479">Metal-binding</keyword>
<organism evidence="6 7">
    <name type="scientific">Rhizobium loti</name>
    <name type="common">Mesorhizobium loti</name>
    <dbReference type="NCBI Taxonomy" id="381"/>
    <lineage>
        <taxon>Bacteria</taxon>
        <taxon>Pseudomonadati</taxon>
        <taxon>Pseudomonadota</taxon>
        <taxon>Alphaproteobacteria</taxon>
        <taxon>Hyphomicrobiales</taxon>
        <taxon>Phyllobacteriaceae</taxon>
        <taxon>Mesorhizobium</taxon>
    </lineage>
</organism>
<dbReference type="GO" id="GO:0016787">
    <property type="term" value="F:hydrolase activity"/>
    <property type="evidence" value="ECO:0007669"/>
    <property type="project" value="UniProtKB-KW"/>
</dbReference>
<dbReference type="SUPFAM" id="SSF56300">
    <property type="entry name" value="Metallo-dependent phosphatases"/>
    <property type="match status" value="1"/>
</dbReference>
<dbReference type="GeneID" id="61056015"/>
<dbReference type="EMBL" id="QGGH01000020">
    <property type="protein sequence ID" value="PWJ86978.1"/>
    <property type="molecule type" value="Genomic_DNA"/>
</dbReference>
<comment type="caution">
    <text evidence="6">The sequence shown here is derived from an EMBL/GenBank/DDBJ whole genome shotgun (WGS) entry which is preliminary data.</text>
</comment>
<dbReference type="Pfam" id="PF00149">
    <property type="entry name" value="Metallophos"/>
    <property type="match status" value="1"/>
</dbReference>
<dbReference type="InterPro" id="IPR004843">
    <property type="entry name" value="Calcineurin-like_PHP"/>
</dbReference>
<evidence type="ECO:0000256" key="1">
    <source>
        <dbReference type="ARBA" id="ARBA00022723"/>
    </source>
</evidence>
<evidence type="ECO:0000313" key="6">
    <source>
        <dbReference type="EMBL" id="PWJ86978.1"/>
    </source>
</evidence>
<keyword evidence="2" id="KW-0378">Hydrolase</keyword>
<keyword evidence="3" id="KW-0408">Iron</keyword>
<proteinExistence type="inferred from homology"/>
<name>A0A8E2W8A5_RHILI</name>